<evidence type="ECO:0000259" key="3">
    <source>
        <dbReference type="Pfam" id="PF02834"/>
    </source>
</evidence>
<comment type="catalytic activity">
    <reaction evidence="2">
        <text>a 3'-end 2',3'-cyclophospho-ribonucleotide-RNA + H2O = a 3'-end 2'-phospho-ribonucleotide-RNA + H(+)</text>
        <dbReference type="Rhea" id="RHEA:11828"/>
        <dbReference type="Rhea" id="RHEA-COMP:10464"/>
        <dbReference type="Rhea" id="RHEA-COMP:17353"/>
        <dbReference type="ChEBI" id="CHEBI:15377"/>
        <dbReference type="ChEBI" id="CHEBI:15378"/>
        <dbReference type="ChEBI" id="CHEBI:83064"/>
        <dbReference type="ChEBI" id="CHEBI:173113"/>
        <dbReference type="EC" id="3.1.4.58"/>
    </reaction>
</comment>
<organism evidence="4 5">
    <name type="scientific">Methanocalculus chunghsingensis</name>
    <dbReference type="NCBI Taxonomy" id="156457"/>
    <lineage>
        <taxon>Archaea</taxon>
        <taxon>Methanobacteriati</taxon>
        <taxon>Methanobacteriota</taxon>
        <taxon>Stenosarchaea group</taxon>
        <taxon>Methanomicrobia</taxon>
        <taxon>Methanomicrobiales</taxon>
        <taxon>Methanocalculaceae</taxon>
        <taxon>Methanocalculus</taxon>
    </lineage>
</organism>
<dbReference type="GO" id="GO:0004113">
    <property type="term" value="F:2',3'-cyclic-nucleotide 3'-phosphodiesterase activity"/>
    <property type="evidence" value="ECO:0007669"/>
    <property type="project" value="InterPro"/>
</dbReference>
<evidence type="ECO:0000256" key="2">
    <source>
        <dbReference type="HAMAP-Rule" id="MF_01940"/>
    </source>
</evidence>
<dbReference type="InterPro" id="IPR014051">
    <property type="entry name" value="Phosphoesterase_HXTX"/>
</dbReference>
<dbReference type="InterPro" id="IPR009097">
    <property type="entry name" value="Cyclic_Pdiesterase"/>
</dbReference>
<comment type="similarity">
    <text evidence="2">Belongs to the 2H phosphoesterase superfamily. ThpR family.</text>
</comment>
<evidence type="ECO:0000313" key="5">
    <source>
        <dbReference type="Proteomes" id="UP000730161"/>
    </source>
</evidence>
<comment type="caution">
    <text evidence="4">The sequence shown here is derived from an EMBL/GenBank/DDBJ whole genome shotgun (WGS) entry which is preliminary data.</text>
</comment>
<dbReference type="SUPFAM" id="SSF55144">
    <property type="entry name" value="LigT-like"/>
    <property type="match status" value="1"/>
</dbReference>
<dbReference type="EC" id="3.1.4.58" evidence="2"/>
<comment type="function">
    <text evidence="2">Hydrolyzes RNA 2',3'-cyclic phosphodiester to an RNA 2'-phosphomonoester.</text>
</comment>
<reference evidence="4" key="1">
    <citation type="submission" date="2014-12" db="EMBL/GenBank/DDBJ databases">
        <authorList>
            <person name="Huang H.-H."/>
            <person name="Chen S.-C."/>
            <person name="Lai M.-C."/>
        </authorList>
    </citation>
    <scope>NUCLEOTIDE SEQUENCE</scope>
    <source>
        <strain evidence="4">K1F9705b</strain>
    </source>
</reference>
<proteinExistence type="inferred from homology"/>
<feature type="domain" description="Phosphoesterase HXTX" evidence="3">
    <location>
        <begin position="8"/>
        <end position="89"/>
    </location>
</feature>
<dbReference type="Gene3D" id="3.90.1140.10">
    <property type="entry name" value="Cyclic phosphodiesterase"/>
    <property type="match status" value="1"/>
</dbReference>
<feature type="short sequence motif" description="HXTX 2" evidence="2">
    <location>
        <begin position="124"/>
        <end position="127"/>
    </location>
</feature>
<dbReference type="PANTHER" id="PTHR35561">
    <property type="entry name" value="RNA 2',3'-CYCLIC PHOSPHODIESTERASE"/>
    <property type="match status" value="1"/>
</dbReference>
<dbReference type="RefSeq" id="WP_211529579.1">
    <property type="nucleotide sequence ID" value="NZ_JWHL01000001.1"/>
</dbReference>
<dbReference type="OrthoDB" id="44091at2157"/>
<evidence type="ECO:0000256" key="1">
    <source>
        <dbReference type="ARBA" id="ARBA00022801"/>
    </source>
</evidence>
<dbReference type="HAMAP" id="MF_01940">
    <property type="entry name" value="RNA_CPDase"/>
    <property type="match status" value="1"/>
</dbReference>
<feature type="active site" description="Proton donor" evidence="2">
    <location>
        <position position="41"/>
    </location>
</feature>
<accession>A0A8J8B5V2</accession>
<dbReference type="NCBIfam" id="TIGR02258">
    <property type="entry name" value="2_5_ligase"/>
    <property type="match status" value="1"/>
</dbReference>
<evidence type="ECO:0000313" key="4">
    <source>
        <dbReference type="EMBL" id="MBR1367977.1"/>
    </source>
</evidence>
<dbReference type="Proteomes" id="UP000730161">
    <property type="component" value="Unassembled WGS sequence"/>
</dbReference>
<name>A0A8J8B5V2_9EURY</name>
<feature type="domain" description="Phosphoesterase HXTX" evidence="3">
    <location>
        <begin position="99"/>
        <end position="174"/>
    </location>
</feature>
<sequence>MVRLFIAIDITDSCRDALSSLQNPLIGMKGRLAIVDPSLLHITLKFLGEVPGDRITSIISALKTIRSPSYEVDIRGIASNNPRRPRVIWTEVRDGGRSAQLAGMIESVLEPLGFPSETRPFRPHITLARVKEFHPDLPGQLREISSSESSGCASMPVSSFLLKKSTLTPRGPVYETLAEVTL</sequence>
<feature type="short sequence motif" description="HXTX 1" evidence="2">
    <location>
        <begin position="41"/>
        <end position="44"/>
    </location>
</feature>
<dbReference type="GO" id="GO:0008664">
    <property type="term" value="F:RNA 2',3'-cyclic 3'-phosphodiesterase activity"/>
    <property type="evidence" value="ECO:0007669"/>
    <property type="project" value="UniProtKB-EC"/>
</dbReference>
<gene>
    <name evidence="4" type="ORF">RJ53_00100</name>
</gene>
<protein>
    <recommendedName>
        <fullName evidence="2">RNA 2',3'-cyclic phosphodiesterase</fullName>
        <shortName evidence="2">RNA 2',3'-CPDase</shortName>
        <ecNumber evidence="2">3.1.4.58</ecNumber>
    </recommendedName>
</protein>
<feature type="active site" description="Proton acceptor" evidence="2">
    <location>
        <position position="124"/>
    </location>
</feature>
<dbReference type="EMBL" id="JWHL01000001">
    <property type="protein sequence ID" value="MBR1367977.1"/>
    <property type="molecule type" value="Genomic_DNA"/>
</dbReference>
<keyword evidence="1 2" id="KW-0378">Hydrolase</keyword>
<keyword evidence="5" id="KW-1185">Reference proteome</keyword>
<dbReference type="Pfam" id="PF02834">
    <property type="entry name" value="LigT_PEase"/>
    <property type="match status" value="2"/>
</dbReference>
<dbReference type="InterPro" id="IPR004175">
    <property type="entry name" value="RNA_CPDase"/>
</dbReference>
<dbReference type="PANTHER" id="PTHR35561:SF1">
    <property type="entry name" value="RNA 2',3'-CYCLIC PHOSPHODIESTERASE"/>
    <property type="match status" value="1"/>
</dbReference>
<dbReference type="AlphaFoldDB" id="A0A8J8B5V2"/>